<sequence length="89" mass="9948">MRLNTEFSVCEVSGQSFIVPTGSKLMDVDKMMDLNDTALFIINSLKDKDMSFDELLVAIMDEYEIDMETASKDLGDFIDSARKVGVIIS</sequence>
<accession>A0A1H9WNE9</accession>
<dbReference type="RefSeq" id="WP_022757287.1">
    <property type="nucleotide sequence ID" value="NZ_CP065801.1"/>
</dbReference>
<gene>
    <name evidence="1" type="ORF">SAMN04487884_13212</name>
</gene>
<dbReference type="InterPro" id="IPR008792">
    <property type="entry name" value="PQQD"/>
</dbReference>
<dbReference type="InterPro" id="IPR041881">
    <property type="entry name" value="PqqD_sf"/>
</dbReference>
<dbReference type="OrthoDB" id="1752996at2"/>
<proteinExistence type="predicted"/>
<dbReference type="Proteomes" id="UP000182584">
    <property type="component" value="Unassembled WGS sequence"/>
</dbReference>
<dbReference type="AlphaFoldDB" id="A0A1H9WNE9"/>
<reference evidence="1 2" key="1">
    <citation type="submission" date="2016-10" db="EMBL/GenBank/DDBJ databases">
        <authorList>
            <person name="de Groot N.N."/>
        </authorList>
    </citation>
    <scope>NUCLEOTIDE SEQUENCE [LARGE SCALE GENOMIC DNA]</scope>
    <source>
        <strain evidence="1 2">AR40</strain>
    </source>
</reference>
<dbReference type="EMBL" id="FOGJ01000032">
    <property type="protein sequence ID" value="SES35364.1"/>
    <property type="molecule type" value="Genomic_DNA"/>
</dbReference>
<dbReference type="Gene3D" id="1.10.10.1150">
    <property type="entry name" value="Coenzyme PQQ synthesis protein D (PqqD)"/>
    <property type="match status" value="1"/>
</dbReference>
<protein>
    <submittedName>
        <fullName evidence="1">Coenzyme PQQ synthesis protein D (PqqD)</fullName>
    </submittedName>
</protein>
<evidence type="ECO:0000313" key="1">
    <source>
        <dbReference type="EMBL" id="SES35364.1"/>
    </source>
</evidence>
<dbReference type="Pfam" id="PF05402">
    <property type="entry name" value="PqqD"/>
    <property type="match status" value="1"/>
</dbReference>
<evidence type="ECO:0000313" key="2">
    <source>
        <dbReference type="Proteomes" id="UP000182584"/>
    </source>
</evidence>
<name>A0A1H9WNE9_BUTFI</name>
<organism evidence="1 2">
    <name type="scientific">Butyrivibrio fibrisolvens</name>
    <dbReference type="NCBI Taxonomy" id="831"/>
    <lineage>
        <taxon>Bacteria</taxon>
        <taxon>Bacillati</taxon>
        <taxon>Bacillota</taxon>
        <taxon>Clostridia</taxon>
        <taxon>Lachnospirales</taxon>
        <taxon>Lachnospiraceae</taxon>
        <taxon>Butyrivibrio</taxon>
    </lineage>
</organism>